<dbReference type="EMBL" id="JAEKNS010000110">
    <property type="protein sequence ID" value="MBJ7595282.1"/>
    <property type="molecule type" value="Genomic_DNA"/>
</dbReference>
<evidence type="ECO:0000259" key="1">
    <source>
        <dbReference type="Pfam" id="PF10531"/>
    </source>
</evidence>
<sequence length="192" mass="19038">MTALVGALKRRSGRVIGLTVLAATAVAVGAVMTARGSDQPVLATTPALAAPGAAATLLVFVSGAVAHPGLYELATGARIADAIADAGGVLPAADPGRLPNLSALLHDGHQVNVPFAKTSGARASARIDVNAAGVAELETVPGITADLAQAIVDTRAQWGPFAGLADLRTALGLDTATAQLIGKHLSFTTSLP</sequence>
<dbReference type="Pfam" id="PF12836">
    <property type="entry name" value="HHH_3"/>
    <property type="match status" value="1"/>
</dbReference>
<protein>
    <submittedName>
        <fullName evidence="2">Helix-hairpin-helix domain-containing protein</fullName>
    </submittedName>
</protein>
<dbReference type="InterPro" id="IPR019554">
    <property type="entry name" value="Soluble_ligand-bd"/>
</dbReference>
<dbReference type="Gene3D" id="3.10.560.10">
    <property type="entry name" value="Outer membrane lipoprotein wza domain like"/>
    <property type="match status" value="1"/>
</dbReference>
<dbReference type="SUPFAM" id="SSF142984">
    <property type="entry name" value="Nqo1 middle domain-like"/>
    <property type="match status" value="1"/>
</dbReference>
<dbReference type="PANTHER" id="PTHR21180:SF32">
    <property type="entry name" value="ENDONUCLEASE_EXONUCLEASE_PHOSPHATASE FAMILY DOMAIN-CONTAINING PROTEIN 1"/>
    <property type="match status" value="1"/>
</dbReference>
<dbReference type="Gene3D" id="1.10.150.320">
    <property type="entry name" value="Photosystem II 12 kDa extrinsic protein"/>
    <property type="match status" value="1"/>
</dbReference>
<dbReference type="AlphaFoldDB" id="A0A934NAG9"/>
<dbReference type="Proteomes" id="UP000606991">
    <property type="component" value="Unassembled WGS sequence"/>
</dbReference>
<dbReference type="SUPFAM" id="SSF81585">
    <property type="entry name" value="PsbU/PolX domain-like"/>
    <property type="match status" value="1"/>
</dbReference>
<reference evidence="2 3" key="1">
    <citation type="submission" date="2020-10" db="EMBL/GenBank/DDBJ databases">
        <title>Ca. Dormibacterota MAGs.</title>
        <authorList>
            <person name="Montgomery K."/>
        </authorList>
    </citation>
    <scope>NUCLEOTIDE SEQUENCE [LARGE SCALE GENOMIC DNA]</scope>
    <source>
        <strain evidence="2">SC8812_S17_18</strain>
    </source>
</reference>
<dbReference type="InterPro" id="IPR051675">
    <property type="entry name" value="Endo/Exo/Phosphatase_dom_1"/>
</dbReference>
<evidence type="ECO:0000313" key="2">
    <source>
        <dbReference type="EMBL" id="MBJ7595282.1"/>
    </source>
</evidence>
<name>A0A934NAG9_9BACT</name>
<dbReference type="Pfam" id="PF10531">
    <property type="entry name" value="SLBB"/>
    <property type="match status" value="1"/>
</dbReference>
<feature type="domain" description="Soluble ligand binding" evidence="1">
    <location>
        <begin position="59"/>
        <end position="94"/>
    </location>
</feature>
<dbReference type="RefSeq" id="WP_337312248.1">
    <property type="nucleotide sequence ID" value="NZ_JAEKNS010000110.1"/>
</dbReference>
<organism evidence="2 3">
    <name type="scientific">Candidatus Aeolococcus gillhamiae</name>
    <dbReference type="NCBI Taxonomy" id="3127015"/>
    <lineage>
        <taxon>Bacteria</taxon>
        <taxon>Bacillati</taxon>
        <taxon>Candidatus Dormiibacterota</taxon>
        <taxon>Candidatus Dormibacteria</taxon>
        <taxon>Candidatus Aeolococcales</taxon>
        <taxon>Candidatus Aeolococcaceae</taxon>
        <taxon>Candidatus Aeolococcus</taxon>
    </lineage>
</organism>
<dbReference type="GO" id="GO:0015627">
    <property type="term" value="C:type II protein secretion system complex"/>
    <property type="evidence" value="ECO:0007669"/>
    <property type="project" value="TreeGrafter"/>
</dbReference>
<dbReference type="GO" id="GO:0015628">
    <property type="term" value="P:protein secretion by the type II secretion system"/>
    <property type="evidence" value="ECO:0007669"/>
    <property type="project" value="TreeGrafter"/>
</dbReference>
<comment type="caution">
    <text evidence="2">The sequence shown here is derived from an EMBL/GenBank/DDBJ whole genome shotgun (WGS) entry which is preliminary data.</text>
</comment>
<evidence type="ECO:0000313" key="3">
    <source>
        <dbReference type="Proteomes" id="UP000606991"/>
    </source>
</evidence>
<dbReference type="PANTHER" id="PTHR21180">
    <property type="entry name" value="ENDONUCLEASE/EXONUCLEASE/PHOSPHATASE FAMILY DOMAIN-CONTAINING PROTEIN 1"/>
    <property type="match status" value="1"/>
</dbReference>
<accession>A0A934NAG9</accession>
<gene>
    <name evidence="2" type="ORF">JF886_10565</name>
</gene>
<proteinExistence type="predicted"/>